<dbReference type="EMBL" id="CP045929">
    <property type="protein sequence ID" value="QGK70853.1"/>
    <property type="molecule type" value="Genomic_DNA"/>
</dbReference>
<dbReference type="InterPro" id="IPR053853">
    <property type="entry name" value="FitA-like_RHH"/>
</dbReference>
<reference evidence="3" key="1">
    <citation type="submission" date="2019-11" db="EMBL/GenBank/DDBJ databases">
        <title>The complete genome sequence of Saccharopolyspora sp. E2A.</title>
        <authorList>
            <person name="Zhang G."/>
        </authorList>
    </citation>
    <scope>NUCLEOTIDE SEQUENCE [LARGE SCALE GENOMIC DNA]</scope>
    <source>
        <strain evidence="3">E2A</strain>
    </source>
</reference>
<dbReference type="KEGG" id="sace:GIY23_16200"/>
<dbReference type="GO" id="GO:0006355">
    <property type="term" value="P:regulation of DNA-templated transcription"/>
    <property type="evidence" value="ECO:0007669"/>
    <property type="project" value="InterPro"/>
</dbReference>
<organism evidence="2 3">
    <name type="scientific">Allosaccharopolyspora coralli</name>
    <dbReference type="NCBI Taxonomy" id="2665642"/>
    <lineage>
        <taxon>Bacteria</taxon>
        <taxon>Bacillati</taxon>
        <taxon>Actinomycetota</taxon>
        <taxon>Actinomycetes</taxon>
        <taxon>Pseudonocardiales</taxon>
        <taxon>Pseudonocardiaceae</taxon>
        <taxon>Allosaccharopolyspora</taxon>
    </lineage>
</organism>
<gene>
    <name evidence="2" type="ORF">GIY23_16200</name>
</gene>
<sequence>MDTGHRLTIREVDPADVDALKAAASAAGRSLNAYLRAVLHDHARTARNRRLLAALDHDHGEQALPADLDAAAEVRALRDERDAVDDQRAGTRA</sequence>
<protein>
    <recommendedName>
        <fullName evidence="1">Antitoxin FitA-like ribbon-helix-helix domain-containing protein</fullName>
    </recommendedName>
</protein>
<dbReference type="AlphaFoldDB" id="A0A5Q3Q8Z8"/>
<dbReference type="Proteomes" id="UP000371041">
    <property type="component" value="Chromosome"/>
</dbReference>
<proteinExistence type="predicted"/>
<evidence type="ECO:0000313" key="3">
    <source>
        <dbReference type="Proteomes" id="UP000371041"/>
    </source>
</evidence>
<evidence type="ECO:0000313" key="2">
    <source>
        <dbReference type="EMBL" id="QGK70853.1"/>
    </source>
</evidence>
<dbReference type="Pfam" id="PF22513">
    <property type="entry name" value="FitA-like_RHH"/>
    <property type="match status" value="1"/>
</dbReference>
<keyword evidence="3" id="KW-1185">Reference proteome</keyword>
<evidence type="ECO:0000259" key="1">
    <source>
        <dbReference type="Pfam" id="PF22513"/>
    </source>
</evidence>
<feature type="domain" description="Antitoxin FitA-like ribbon-helix-helix" evidence="1">
    <location>
        <begin position="7"/>
        <end position="41"/>
    </location>
</feature>
<accession>A0A5Q3Q8Z8</accession>
<dbReference type="RefSeq" id="WP_154077431.1">
    <property type="nucleotide sequence ID" value="NZ_CP045929.1"/>
</dbReference>
<dbReference type="InterPro" id="IPR010985">
    <property type="entry name" value="Ribbon_hlx_hlx"/>
</dbReference>
<dbReference type="SUPFAM" id="SSF47598">
    <property type="entry name" value="Ribbon-helix-helix"/>
    <property type="match status" value="1"/>
</dbReference>
<name>A0A5Q3Q8Z8_9PSEU</name>